<proteinExistence type="predicted"/>
<dbReference type="EMBL" id="CP036262">
    <property type="protein sequence ID" value="QDS95104.1"/>
    <property type="molecule type" value="Genomic_DNA"/>
</dbReference>
<feature type="region of interest" description="Disordered" evidence="1">
    <location>
        <begin position="33"/>
        <end position="52"/>
    </location>
</feature>
<evidence type="ECO:0000313" key="2">
    <source>
        <dbReference type="EMBL" id="QDS95104.1"/>
    </source>
</evidence>
<evidence type="ECO:0000313" key="3">
    <source>
        <dbReference type="Proteomes" id="UP000320672"/>
    </source>
</evidence>
<dbReference type="Proteomes" id="UP000320672">
    <property type="component" value="Chromosome"/>
</dbReference>
<keyword evidence="3" id="KW-1185">Reference proteome</keyword>
<evidence type="ECO:0000256" key="1">
    <source>
        <dbReference type="SAM" id="MobiDB-lite"/>
    </source>
</evidence>
<gene>
    <name evidence="2" type="ORF">FF011L_38880</name>
</gene>
<organism evidence="2 3">
    <name type="scientific">Roseimaritima multifibrata</name>
    <dbReference type="NCBI Taxonomy" id="1930274"/>
    <lineage>
        <taxon>Bacteria</taxon>
        <taxon>Pseudomonadati</taxon>
        <taxon>Planctomycetota</taxon>
        <taxon>Planctomycetia</taxon>
        <taxon>Pirellulales</taxon>
        <taxon>Pirellulaceae</taxon>
        <taxon>Roseimaritima</taxon>
    </lineage>
</organism>
<reference evidence="2 3" key="1">
    <citation type="submission" date="2019-02" db="EMBL/GenBank/DDBJ databases">
        <title>Deep-cultivation of Planctomycetes and their phenomic and genomic characterization uncovers novel biology.</title>
        <authorList>
            <person name="Wiegand S."/>
            <person name="Jogler M."/>
            <person name="Boedeker C."/>
            <person name="Pinto D."/>
            <person name="Vollmers J."/>
            <person name="Rivas-Marin E."/>
            <person name="Kohn T."/>
            <person name="Peeters S.H."/>
            <person name="Heuer A."/>
            <person name="Rast P."/>
            <person name="Oberbeckmann S."/>
            <person name="Bunk B."/>
            <person name="Jeske O."/>
            <person name="Meyerdierks A."/>
            <person name="Storesund J.E."/>
            <person name="Kallscheuer N."/>
            <person name="Luecker S."/>
            <person name="Lage O.M."/>
            <person name="Pohl T."/>
            <person name="Merkel B.J."/>
            <person name="Hornburger P."/>
            <person name="Mueller R.-W."/>
            <person name="Bruemmer F."/>
            <person name="Labrenz M."/>
            <person name="Spormann A.M."/>
            <person name="Op den Camp H."/>
            <person name="Overmann J."/>
            <person name="Amann R."/>
            <person name="Jetten M.S.M."/>
            <person name="Mascher T."/>
            <person name="Medema M.H."/>
            <person name="Devos D.P."/>
            <person name="Kaster A.-K."/>
            <person name="Ovreas L."/>
            <person name="Rohde M."/>
            <person name="Galperin M.Y."/>
            <person name="Jogler C."/>
        </authorList>
    </citation>
    <scope>NUCLEOTIDE SEQUENCE [LARGE SCALE GENOMIC DNA]</scope>
    <source>
        <strain evidence="2 3">FF011L</strain>
    </source>
</reference>
<feature type="compositionally biased region" description="Polar residues" evidence="1">
    <location>
        <begin position="33"/>
        <end position="43"/>
    </location>
</feature>
<name>A0A517MJR8_9BACT</name>
<accession>A0A517MJR8</accession>
<sequence>MRDYVRTDLARGSAFGKLTTTVWGHGRDFAISPFQNANEPTNQRTSRSTRSPRVSLGQWLYKRGDRVTANFRWMKNSSESLSSSLLSRISHLSRLSFFLGMRIRVQSFFNREKDEIGEKDGIMYGQNWHVVVRSGNSL</sequence>
<dbReference type="AlphaFoldDB" id="A0A517MJR8"/>
<dbReference type="KEGG" id="rml:FF011L_38880"/>
<protein>
    <submittedName>
        <fullName evidence="2">Uncharacterized protein</fullName>
    </submittedName>
</protein>